<evidence type="ECO:0000256" key="3">
    <source>
        <dbReference type="ARBA" id="ARBA00017307"/>
    </source>
</evidence>
<evidence type="ECO:0000313" key="10">
    <source>
        <dbReference type="Proteomes" id="UP000006671"/>
    </source>
</evidence>
<evidence type="ECO:0000259" key="8">
    <source>
        <dbReference type="SMART" id="SM00576"/>
    </source>
</evidence>
<comment type="subcellular location">
    <subcellularLocation>
        <location evidence="1">Nucleus</location>
    </subcellularLocation>
</comment>
<evidence type="ECO:0000256" key="2">
    <source>
        <dbReference type="ARBA" id="ARBA00008767"/>
    </source>
</evidence>
<dbReference type="OrthoDB" id="2193813at2759"/>
<dbReference type="PANTHER" id="PTHR46338">
    <property type="entry name" value="TRANSCRIPTION INITIATION FACTOR TFIID SUBUNIT 8"/>
    <property type="match status" value="1"/>
</dbReference>
<dbReference type="Pfam" id="PF10406">
    <property type="entry name" value="TAF8_C"/>
    <property type="match status" value="1"/>
</dbReference>
<name>D2VE20_NAEGR</name>
<dbReference type="GO" id="GO:0005669">
    <property type="term" value="C:transcription factor TFIID complex"/>
    <property type="evidence" value="ECO:0007669"/>
    <property type="project" value="InterPro"/>
</dbReference>
<dbReference type="AlphaFoldDB" id="D2VE20"/>
<keyword evidence="5" id="KW-0804">Transcription</keyword>
<feature type="compositionally biased region" description="Low complexity" evidence="7">
    <location>
        <begin position="1"/>
        <end position="33"/>
    </location>
</feature>
<gene>
    <name evidence="9" type="ORF">NAEGRDRAFT_67120</name>
</gene>
<dbReference type="GeneID" id="8850309"/>
<feature type="compositionally biased region" description="Acidic residues" evidence="7">
    <location>
        <begin position="518"/>
        <end position="531"/>
    </location>
</feature>
<evidence type="ECO:0000256" key="1">
    <source>
        <dbReference type="ARBA" id="ARBA00004123"/>
    </source>
</evidence>
<organism evidence="10">
    <name type="scientific">Naegleria gruberi</name>
    <name type="common">Amoeba</name>
    <dbReference type="NCBI Taxonomy" id="5762"/>
    <lineage>
        <taxon>Eukaryota</taxon>
        <taxon>Discoba</taxon>
        <taxon>Heterolobosea</taxon>
        <taxon>Tetramitia</taxon>
        <taxon>Eutetramitia</taxon>
        <taxon>Vahlkampfiidae</taxon>
        <taxon>Naegleria</taxon>
    </lineage>
</organism>
<evidence type="ECO:0000256" key="4">
    <source>
        <dbReference type="ARBA" id="ARBA00023015"/>
    </source>
</evidence>
<proteinExistence type="inferred from homology"/>
<dbReference type="InterPro" id="IPR037818">
    <property type="entry name" value="TAF8"/>
</dbReference>
<keyword evidence="4" id="KW-0805">Transcription regulation</keyword>
<accession>D2VE20</accession>
<dbReference type="SMART" id="SM00576">
    <property type="entry name" value="BTP"/>
    <property type="match status" value="1"/>
</dbReference>
<evidence type="ECO:0000256" key="6">
    <source>
        <dbReference type="ARBA" id="ARBA00023242"/>
    </source>
</evidence>
<sequence length="539" mass="61231">MSSSQNNNSLRNSSSMMMNGMNQQKMGNNNNTSRSQHPNQHYDHFAREVLQRVISDTCRYYGFHAIKSSTSDFLIDLVQMFIQKIATTSVMYSSHCGRTEPNVFDVEKSLNHHMGLDINDLLSFFYILQDKSEENSVDLSTFEFDIPDIPKAPLSSLMSCPQTHFHLLYKNKAKSLLFIDEEEEEEHERQIKLIEQQKPTFLPALPPKHTFRFTPIMNKRTRDQYRIQLEKTRQRRHIEESLTRLHEAELKQVRDLLELNEVNGENASQQLEQLIKTKKKTIVQKNDVLLHLEKKPTTNVLTQKKKEEQAIQQSITEDDEEPVEEVAVEDNIQTIVNPYLQIEKQRVSLAVQRNVTNSSSNPHNVTRLTNILTTPKKSTTIKKPFISLITRDDSAEVQANNLMKSGAIANTTQTLSTISNDDGYIDNAQITPKQKKNSIMETSIGGSINRSASSSVLNDSTLMPPPSSLPPQFAPPTFLSSLMGSNTAVNNEVIEPIISNNQPMLNIGSSIAPPPSSDFEEDEFEEVEIDEPNSKKLKF</sequence>
<keyword evidence="6" id="KW-0539">Nucleus</keyword>
<dbReference type="CDD" id="cd08049">
    <property type="entry name" value="TAF8"/>
    <property type="match status" value="1"/>
</dbReference>
<evidence type="ECO:0000313" key="9">
    <source>
        <dbReference type="EMBL" id="EFC45001.1"/>
    </source>
</evidence>
<reference evidence="9 10" key="1">
    <citation type="journal article" date="2010" name="Cell">
        <title>The genome of Naegleria gruberi illuminates early eukaryotic versatility.</title>
        <authorList>
            <person name="Fritz-Laylin L.K."/>
            <person name="Prochnik S.E."/>
            <person name="Ginger M.L."/>
            <person name="Dacks J.B."/>
            <person name="Carpenter M.L."/>
            <person name="Field M.C."/>
            <person name="Kuo A."/>
            <person name="Paredez A."/>
            <person name="Chapman J."/>
            <person name="Pham J."/>
            <person name="Shu S."/>
            <person name="Neupane R."/>
            <person name="Cipriano M."/>
            <person name="Mancuso J."/>
            <person name="Tu H."/>
            <person name="Salamov A."/>
            <person name="Lindquist E."/>
            <person name="Shapiro H."/>
            <person name="Lucas S."/>
            <person name="Grigoriev I.V."/>
            <person name="Cande W.Z."/>
            <person name="Fulton C."/>
            <person name="Rokhsar D.S."/>
            <person name="Dawson S.C."/>
        </authorList>
    </citation>
    <scope>NUCLEOTIDE SEQUENCE [LARGE SCALE GENOMIC DNA]</scope>
    <source>
        <strain evidence="9 10">NEG-M</strain>
    </source>
</reference>
<dbReference type="Pfam" id="PF07524">
    <property type="entry name" value="Bromo_TP"/>
    <property type="match status" value="1"/>
</dbReference>
<dbReference type="InterPro" id="IPR019473">
    <property type="entry name" value="TFIID_su8_C"/>
</dbReference>
<dbReference type="Proteomes" id="UP000006671">
    <property type="component" value="Unassembled WGS sequence"/>
</dbReference>
<dbReference type="RefSeq" id="XP_002677745.1">
    <property type="nucleotide sequence ID" value="XM_002677699.1"/>
</dbReference>
<dbReference type="InterPro" id="IPR006565">
    <property type="entry name" value="BTP"/>
</dbReference>
<feature type="region of interest" description="Disordered" evidence="7">
    <location>
        <begin position="1"/>
        <end position="39"/>
    </location>
</feature>
<dbReference type="STRING" id="5762.D2VE20"/>
<dbReference type="GO" id="GO:0046982">
    <property type="term" value="F:protein heterodimerization activity"/>
    <property type="evidence" value="ECO:0007669"/>
    <property type="project" value="InterPro"/>
</dbReference>
<evidence type="ECO:0000256" key="5">
    <source>
        <dbReference type="ARBA" id="ARBA00023163"/>
    </source>
</evidence>
<feature type="domain" description="Bromodomain associated" evidence="8">
    <location>
        <begin position="43"/>
        <end position="120"/>
    </location>
</feature>
<keyword evidence="10" id="KW-1185">Reference proteome</keyword>
<protein>
    <recommendedName>
        <fullName evidence="3">Transcription initiation factor TFIID subunit 8</fullName>
    </recommendedName>
</protein>
<dbReference type="VEuPathDB" id="AmoebaDB:NAEGRDRAFT_67120"/>
<comment type="similarity">
    <text evidence="2">Belongs to the TAF8 family.</text>
</comment>
<feature type="region of interest" description="Disordered" evidence="7">
    <location>
        <begin position="506"/>
        <end position="539"/>
    </location>
</feature>
<dbReference type="PANTHER" id="PTHR46338:SF1">
    <property type="entry name" value="TRANSCRIPTION INITIATION FACTOR TFIID SUBUNIT 8"/>
    <property type="match status" value="1"/>
</dbReference>
<dbReference type="EMBL" id="GG738865">
    <property type="protein sequence ID" value="EFC45001.1"/>
    <property type="molecule type" value="Genomic_DNA"/>
</dbReference>
<dbReference type="Gene3D" id="1.10.20.10">
    <property type="entry name" value="Histone, subunit A"/>
    <property type="match status" value="1"/>
</dbReference>
<dbReference type="KEGG" id="ngr:NAEGRDRAFT_67120"/>
<evidence type="ECO:0000256" key="7">
    <source>
        <dbReference type="SAM" id="MobiDB-lite"/>
    </source>
</evidence>
<dbReference type="InParanoid" id="D2VE20"/>
<dbReference type="InterPro" id="IPR009072">
    <property type="entry name" value="Histone-fold"/>
</dbReference>
<dbReference type="OMA" id="FRFTPIM"/>